<evidence type="ECO:0000256" key="9">
    <source>
        <dbReference type="ARBA" id="ARBA00023136"/>
    </source>
</evidence>
<dbReference type="RefSeq" id="WP_275227596.1">
    <property type="nucleotide sequence ID" value="NZ_JARESE010000019.1"/>
</dbReference>
<dbReference type="Pfam" id="PF03544">
    <property type="entry name" value="TonB_C"/>
    <property type="match status" value="1"/>
</dbReference>
<evidence type="ECO:0000259" key="12">
    <source>
        <dbReference type="PROSITE" id="PS52015"/>
    </source>
</evidence>
<evidence type="ECO:0000256" key="10">
    <source>
        <dbReference type="SAM" id="MobiDB-lite"/>
    </source>
</evidence>
<evidence type="ECO:0000256" key="1">
    <source>
        <dbReference type="ARBA" id="ARBA00004383"/>
    </source>
</evidence>
<evidence type="ECO:0000256" key="11">
    <source>
        <dbReference type="SAM" id="Phobius"/>
    </source>
</evidence>
<accession>A0ABT5WN76</accession>
<keyword evidence="5" id="KW-0997">Cell inner membrane</keyword>
<dbReference type="PROSITE" id="PS52015">
    <property type="entry name" value="TONB_CTD"/>
    <property type="match status" value="1"/>
</dbReference>
<proteinExistence type="inferred from homology"/>
<keyword evidence="6 11" id="KW-0812">Transmembrane</keyword>
<evidence type="ECO:0000256" key="2">
    <source>
        <dbReference type="ARBA" id="ARBA00006555"/>
    </source>
</evidence>
<name>A0ABT5WN76_9SPHN</name>
<evidence type="ECO:0000256" key="5">
    <source>
        <dbReference type="ARBA" id="ARBA00022519"/>
    </source>
</evidence>
<evidence type="ECO:0000313" key="14">
    <source>
        <dbReference type="Proteomes" id="UP001216253"/>
    </source>
</evidence>
<evidence type="ECO:0000256" key="6">
    <source>
        <dbReference type="ARBA" id="ARBA00022692"/>
    </source>
</evidence>
<reference evidence="13 14" key="1">
    <citation type="submission" date="2023-03" db="EMBL/GenBank/DDBJ databases">
        <title>NovoSphingobium album sp. nov. isolated from polycyclic aromatic hydrocarbons- and heavy-metal polluted soil.</title>
        <authorList>
            <person name="Liu Z."/>
            <person name="Wang K."/>
        </authorList>
    </citation>
    <scope>NUCLEOTIDE SEQUENCE [LARGE SCALE GENOMIC DNA]</scope>
    <source>
        <strain evidence="13 14">H3SJ31-1</strain>
    </source>
</reference>
<evidence type="ECO:0000256" key="4">
    <source>
        <dbReference type="ARBA" id="ARBA00022475"/>
    </source>
</evidence>
<feature type="region of interest" description="Disordered" evidence="10">
    <location>
        <begin position="117"/>
        <end position="158"/>
    </location>
</feature>
<gene>
    <name evidence="13" type="ORF">PYV00_07180</name>
</gene>
<feature type="compositionally biased region" description="Pro residues" evidence="10">
    <location>
        <begin position="87"/>
        <end position="98"/>
    </location>
</feature>
<evidence type="ECO:0000256" key="3">
    <source>
        <dbReference type="ARBA" id="ARBA00022448"/>
    </source>
</evidence>
<evidence type="ECO:0000256" key="8">
    <source>
        <dbReference type="ARBA" id="ARBA00022989"/>
    </source>
</evidence>
<comment type="similarity">
    <text evidence="2">Belongs to the TonB family.</text>
</comment>
<feature type="region of interest" description="Disordered" evidence="10">
    <location>
        <begin position="74"/>
        <end position="104"/>
    </location>
</feature>
<keyword evidence="14" id="KW-1185">Reference proteome</keyword>
<evidence type="ECO:0000313" key="13">
    <source>
        <dbReference type="EMBL" id="MDE8651499.1"/>
    </source>
</evidence>
<dbReference type="Gene3D" id="3.30.1150.10">
    <property type="match status" value="1"/>
</dbReference>
<dbReference type="NCBIfam" id="TIGR01352">
    <property type="entry name" value="tonB_Cterm"/>
    <property type="match status" value="1"/>
</dbReference>
<feature type="transmembrane region" description="Helical" evidence="11">
    <location>
        <begin position="49"/>
        <end position="68"/>
    </location>
</feature>
<protein>
    <submittedName>
        <fullName evidence="13">Energy transducer TonB</fullName>
    </submittedName>
</protein>
<evidence type="ECO:0000256" key="7">
    <source>
        <dbReference type="ARBA" id="ARBA00022927"/>
    </source>
</evidence>
<keyword evidence="7" id="KW-0653">Protein transport</keyword>
<dbReference type="PANTHER" id="PTHR33446">
    <property type="entry name" value="PROTEIN TONB-RELATED"/>
    <property type="match status" value="1"/>
</dbReference>
<feature type="compositionally biased region" description="Low complexity" evidence="10">
    <location>
        <begin position="125"/>
        <end position="138"/>
    </location>
</feature>
<organism evidence="13 14">
    <name type="scientific">Novosphingobium album</name>
    <name type="common">ex Liu et al. 2023</name>
    <dbReference type="NCBI Taxonomy" id="3031130"/>
    <lineage>
        <taxon>Bacteria</taxon>
        <taxon>Pseudomonadati</taxon>
        <taxon>Pseudomonadota</taxon>
        <taxon>Alphaproteobacteria</taxon>
        <taxon>Sphingomonadales</taxon>
        <taxon>Sphingomonadaceae</taxon>
        <taxon>Novosphingobium</taxon>
    </lineage>
</organism>
<keyword evidence="4" id="KW-1003">Cell membrane</keyword>
<dbReference type="EMBL" id="JARESE010000019">
    <property type="protein sequence ID" value="MDE8651499.1"/>
    <property type="molecule type" value="Genomic_DNA"/>
</dbReference>
<comment type="subcellular location">
    <subcellularLocation>
        <location evidence="1">Cell inner membrane</location>
        <topology evidence="1">Single-pass membrane protein</topology>
        <orientation evidence="1">Periplasmic side</orientation>
    </subcellularLocation>
</comment>
<dbReference type="SUPFAM" id="SSF74653">
    <property type="entry name" value="TolA/TonB C-terminal domain"/>
    <property type="match status" value="1"/>
</dbReference>
<keyword evidence="3" id="KW-0813">Transport</keyword>
<dbReference type="InterPro" id="IPR051045">
    <property type="entry name" value="TonB-dependent_transducer"/>
</dbReference>
<dbReference type="PANTHER" id="PTHR33446:SF2">
    <property type="entry name" value="PROTEIN TONB"/>
    <property type="match status" value="1"/>
</dbReference>
<dbReference type="InterPro" id="IPR037682">
    <property type="entry name" value="TonB_C"/>
</dbReference>
<feature type="domain" description="TonB C-terminal" evidence="12">
    <location>
        <begin position="160"/>
        <end position="251"/>
    </location>
</feature>
<dbReference type="Proteomes" id="UP001216253">
    <property type="component" value="Unassembled WGS sequence"/>
</dbReference>
<keyword evidence="9 11" id="KW-0472">Membrane</keyword>
<comment type="caution">
    <text evidence="13">The sequence shown here is derived from an EMBL/GenBank/DDBJ whole genome shotgun (WGS) entry which is preliminary data.</text>
</comment>
<dbReference type="InterPro" id="IPR006260">
    <property type="entry name" value="TonB/TolA_C"/>
</dbReference>
<sequence length="251" mass="26357">MLLTADKAYEELEAEHLALPGGPAAAPFPAPSTVEAPARYGEGRRFNPVAIALTVLFHAVLIFVVVQVRQQATHEQRQRLTVVDLTAPPPPPPAATRPPEPKSAVAAPVPLVQAPRPAPQITLTPAPVAPSAPSVVAAPPAPAAAPGPPAPPAPPSPVEASNLGTRMISAPPPRYPLESRRQREQGTVVLALTLDLNGSVATIAIAHSSGFPRLDEAALRAVRKWRWAPTVRDGQPVMVRGQVEIPFMLQG</sequence>
<keyword evidence="8 11" id="KW-1133">Transmembrane helix</keyword>
<feature type="compositionally biased region" description="Pro residues" evidence="10">
    <location>
        <begin position="139"/>
        <end position="157"/>
    </location>
</feature>